<evidence type="ECO:0000313" key="6">
    <source>
        <dbReference type="EMBL" id="CAD9430520.1"/>
    </source>
</evidence>
<dbReference type="GO" id="GO:0046872">
    <property type="term" value="F:metal ion binding"/>
    <property type="evidence" value="ECO:0007669"/>
    <property type="project" value="UniProtKB-KW"/>
</dbReference>
<evidence type="ECO:0000256" key="3">
    <source>
        <dbReference type="ARBA" id="ARBA00022842"/>
    </source>
</evidence>
<evidence type="ECO:0000256" key="5">
    <source>
        <dbReference type="SAM" id="SignalP"/>
    </source>
</evidence>
<evidence type="ECO:0000256" key="4">
    <source>
        <dbReference type="ARBA" id="ARBA00023277"/>
    </source>
</evidence>
<sequence>MNPNMRWVLFLTTPCLVKSFSSAMPGRKAFAAYAASQDGSFSGDVGVLFDFDGTLGDTESPAMEVAYWELAPFFASRPVPTCIDYVRENAGRAFEHMVEDCEKDRASNNLGTIASVLKTVTSTLEADYVKDVNDNRVKCGLPVLEEAITQYDDLLTMQKEETVQSLAVCATEVPGCKEMLEGLDAMGKDKVKYCIATTSGKPRVPVSIDAAGLRAHFTPESVHSGESDFTPPRFKPDPAVYFRAAEWVGIDPANCIAVEDSASGVGSASNADIALIVGYVGASHIAPSAKESHAKMLMSGTRADSGRGATFVLEDMRDLPSVVAAFRESKCSGSDDLLSAAAGCKGKVYMP</sequence>
<dbReference type="InterPro" id="IPR023198">
    <property type="entry name" value="PGP-like_dom2"/>
</dbReference>
<keyword evidence="4" id="KW-0119">Carbohydrate metabolism</keyword>
<dbReference type="EMBL" id="HBGS01031142">
    <property type="protein sequence ID" value="CAD9430520.1"/>
    <property type="molecule type" value="Transcribed_RNA"/>
</dbReference>
<dbReference type="InterPro" id="IPR023214">
    <property type="entry name" value="HAD_sf"/>
</dbReference>
<dbReference type="SFLD" id="SFLDG01129">
    <property type="entry name" value="C1.5:_HAD__Beta-PGM__Phosphata"/>
    <property type="match status" value="1"/>
</dbReference>
<dbReference type="SUPFAM" id="SSF56784">
    <property type="entry name" value="HAD-like"/>
    <property type="match status" value="1"/>
</dbReference>
<dbReference type="InterPro" id="IPR036412">
    <property type="entry name" value="HAD-like_sf"/>
</dbReference>
<evidence type="ECO:0000256" key="1">
    <source>
        <dbReference type="ARBA" id="ARBA00001946"/>
    </source>
</evidence>
<dbReference type="SFLD" id="SFLDS00003">
    <property type="entry name" value="Haloacid_Dehalogenase"/>
    <property type="match status" value="1"/>
</dbReference>
<keyword evidence="2" id="KW-0479">Metal-binding</keyword>
<feature type="signal peptide" evidence="5">
    <location>
        <begin position="1"/>
        <end position="19"/>
    </location>
</feature>
<keyword evidence="3" id="KW-0460">Magnesium</keyword>
<dbReference type="AlphaFoldDB" id="A0A7S2CNM0"/>
<organism evidence="6">
    <name type="scientific">Octactis speculum</name>
    <dbReference type="NCBI Taxonomy" id="3111310"/>
    <lineage>
        <taxon>Eukaryota</taxon>
        <taxon>Sar</taxon>
        <taxon>Stramenopiles</taxon>
        <taxon>Ochrophyta</taxon>
        <taxon>Dictyochophyceae</taxon>
        <taxon>Dictyochales</taxon>
        <taxon>Dictyochaceae</taxon>
        <taxon>Octactis</taxon>
    </lineage>
</organism>
<dbReference type="GO" id="GO:0003824">
    <property type="term" value="F:catalytic activity"/>
    <property type="evidence" value="ECO:0007669"/>
    <property type="project" value="UniProtKB-ARBA"/>
</dbReference>
<dbReference type="PANTHER" id="PTHR46193:SF18">
    <property type="entry name" value="HEXITOL PHOSPHATASE B"/>
    <property type="match status" value="1"/>
</dbReference>
<dbReference type="Pfam" id="PF00702">
    <property type="entry name" value="Hydrolase"/>
    <property type="match status" value="1"/>
</dbReference>
<gene>
    <name evidence="6" type="ORF">DSPE1174_LOCUS15903</name>
</gene>
<dbReference type="Gene3D" id="1.10.150.240">
    <property type="entry name" value="Putative phosphatase, domain 2"/>
    <property type="match status" value="1"/>
</dbReference>
<feature type="chain" id="PRO_5031443229" evidence="5">
    <location>
        <begin position="20"/>
        <end position="351"/>
    </location>
</feature>
<protein>
    <submittedName>
        <fullName evidence="6">Uncharacterized protein</fullName>
    </submittedName>
</protein>
<proteinExistence type="predicted"/>
<dbReference type="InterPro" id="IPR006439">
    <property type="entry name" value="HAD-SF_hydro_IA"/>
</dbReference>
<dbReference type="Gene3D" id="3.40.50.1000">
    <property type="entry name" value="HAD superfamily/HAD-like"/>
    <property type="match status" value="1"/>
</dbReference>
<name>A0A7S2CNM0_9STRA</name>
<reference evidence="6" key="1">
    <citation type="submission" date="2021-01" db="EMBL/GenBank/DDBJ databases">
        <authorList>
            <person name="Corre E."/>
            <person name="Pelletier E."/>
            <person name="Niang G."/>
            <person name="Scheremetjew M."/>
            <person name="Finn R."/>
            <person name="Kale V."/>
            <person name="Holt S."/>
            <person name="Cochrane G."/>
            <person name="Meng A."/>
            <person name="Brown T."/>
            <person name="Cohen L."/>
        </authorList>
    </citation>
    <scope>NUCLEOTIDE SEQUENCE</scope>
    <source>
        <strain evidence="6">CCMP1381</strain>
    </source>
</reference>
<accession>A0A7S2CNM0</accession>
<keyword evidence="5" id="KW-0732">Signal</keyword>
<evidence type="ECO:0000256" key="2">
    <source>
        <dbReference type="ARBA" id="ARBA00022723"/>
    </source>
</evidence>
<dbReference type="InterPro" id="IPR051600">
    <property type="entry name" value="Beta-PGM-like"/>
</dbReference>
<dbReference type="NCBIfam" id="TIGR01509">
    <property type="entry name" value="HAD-SF-IA-v3"/>
    <property type="match status" value="1"/>
</dbReference>
<comment type="cofactor">
    <cofactor evidence="1">
        <name>Mg(2+)</name>
        <dbReference type="ChEBI" id="CHEBI:18420"/>
    </cofactor>
</comment>
<dbReference type="PANTHER" id="PTHR46193">
    <property type="entry name" value="6-PHOSPHOGLUCONATE PHOSPHATASE"/>
    <property type="match status" value="1"/>
</dbReference>